<dbReference type="EMBL" id="CP001124">
    <property type="protein sequence ID" value="ADO00769.1"/>
    <property type="molecule type" value="Genomic_DNA"/>
</dbReference>
<reference evidence="1 2" key="1">
    <citation type="submission" date="2008-07" db="EMBL/GenBank/DDBJ databases">
        <title>Complete sequence of Geobacter bemidjiensis BEM.</title>
        <authorList>
            <consortium name="US DOE Joint Genome Institute"/>
            <person name="Lucas S."/>
            <person name="Copeland A."/>
            <person name="Lapidus A."/>
            <person name="Glavina del Rio T."/>
            <person name="Dalin E."/>
            <person name="Tice H."/>
            <person name="Bruce D."/>
            <person name="Goodwin L."/>
            <person name="Pitluck S."/>
            <person name="Kiss H."/>
            <person name="Brettin T."/>
            <person name="Detter J.C."/>
            <person name="Han C."/>
            <person name="Kuske C.R."/>
            <person name="Schmutz J."/>
            <person name="Larimer F."/>
            <person name="Land M."/>
            <person name="Hauser L."/>
            <person name="Kyrpides N."/>
            <person name="Lykidis A."/>
            <person name="Lovley D."/>
            <person name="Richardson P."/>
        </authorList>
    </citation>
    <scope>NUCLEOTIDE SEQUENCE [LARGE SCALE GENOMIC DNA]</scope>
    <source>
        <strain evidence="2">ATCC BAA-1014 / DSM 16622 / JCM 12645 / Bem</strain>
    </source>
</reference>
<dbReference type="KEGG" id="gbm:Gbem_4071"/>
<evidence type="ECO:0000313" key="1">
    <source>
        <dbReference type="EMBL" id="ADO00769.1"/>
    </source>
</evidence>
<dbReference type="STRING" id="404380.Gbem_4071"/>
<sequence>MQSGNALVESDKLQEQIRAHRRLGSYEEKQLKEYYRIGLTYSSNALEGNSLTRSSVATTSPRCSIPTRGTISLSSTSSPVASGKARKSICGFWKALTGNNNTFRTHSTCRQIALSSTILFQSFTHLSSSNTCAKSGCLT</sequence>
<dbReference type="eggNOG" id="COG3177">
    <property type="taxonomic scope" value="Bacteria"/>
</dbReference>
<gene>
    <name evidence="1" type="ordered locus">Gbem_4071</name>
</gene>
<protein>
    <submittedName>
        <fullName evidence="1">Uncharacterized protein</fullName>
    </submittedName>
</protein>
<dbReference type="InterPro" id="IPR036597">
    <property type="entry name" value="Fido-like_dom_sf"/>
</dbReference>
<dbReference type="Gene3D" id="1.10.3290.10">
    <property type="entry name" value="Fido-like domain"/>
    <property type="match status" value="1"/>
</dbReference>
<dbReference type="Proteomes" id="UP000008825">
    <property type="component" value="Chromosome"/>
</dbReference>
<keyword evidence="2" id="KW-1185">Reference proteome</keyword>
<dbReference type="HOGENOM" id="CLU_1842247_0_0_7"/>
<accession>E1P674</accession>
<organism evidence="1 2">
    <name type="scientific">Citrifermentans bemidjiense (strain ATCC BAA-1014 / DSM 16622 / JCM 12645 / Bem)</name>
    <name type="common">Geobacter bemidjiensis</name>
    <dbReference type="NCBI Taxonomy" id="404380"/>
    <lineage>
        <taxon>Bacteria</taxon>
        <taxon>Pseudomonadati</taxon>
        <taxon>Thermodesulfobacteriota</taxon>
        <taxon>Desulfuromonadia</taxon>
        <taxon>Geobacterales</taxon>
        <taxon>Geobacteraceae</taxon>
        <taxon>Citrifermentans</taxon>
    </lineage>
</organism>
<evidence type="ECO:0000313" key="2">
    <source>
        <dbReference type="Proteomes" id="UP000008825"/>
    </source>
</evidence>
<reference evidence="1 2" key="2">
    <citation type="journal article" date="2010" name="BMC Genomics">
        <title>The genome of Geobacter bemidjiensis, exemplar for the subsurface clade of Geobacter species that predominate in Fe(III)-reducing subsurface environments.</title>
        <authorList>
            <person name="Aklujkar M."/>
            <person name="Young N.D."/>
            <person name="Holmes D."/>
            <person name="Chavan M."/>
            <person name="Risso C."/>
            <person name="Kiss H.E."/>
            <person name="Han C.S."/>
            <person name="Land M.L."/>
            <person name="Lovley D.R."/>
        </authorList>
    </citation>
    <scope>NUCLEOTIDE SEQUENCE [LARGE SCALE GENOMIC DNA]</scope>
    <source>
        <strain evidence="2">ATCC BAA-1014 / DSM 16622 / JCM 12645 / Bem</strain>
    </source>
</reference>
<dbReference type="AlphaFoldDB" id="E1P674"/>
<name>E1P674_CITBB</name>
<proteinExistence type="predicted"/>